<dbReference type="PANTHER" id="PTHR43808:SF31">
    <property type="entry name" value="N-ACETYL-L-CITRULLINE DEACETYLASE"/>
    <property type="match status" value="1"/>
</dbReference>
<dbReference type="Pfam" id="PF01546">
    <property type="entry name" value="Peptidase_M20"/>
    <property type="match status" value="1"/>
</dbReference>
<comment type="similarity">
    <text evidence="2">Belongs to the peptidase M20A family. ArgE subfamily.</text>
</comment>
<evidence type="ECO:0000256" key="4">
    <source>
        <dbReference type="ARBA" id="ARBA00022571"/>
    </source>
</evidence>
<keyword evidence="7" id="KW-0378">Hydrolase</keyword>
<dbReference type="KEGG" id="ssan:NX02_08625"/>
<evidence type="ECO:0000256" key="3">
    <source>
        <dbReference type="ARBA" id="ARBA00022490"/>
    </source>
</evidence>
<comment type="cofactor">
    <cofactor evidence="1">
        <name>Zn(2+)</name>
        <dbReference type="ChEBI" id="CHEBI:29105"/>
    </cofactor>
</comment>
<dbReference type="eggNOG" id="COG0624">
    <property type="taxonomic scope" value="Bacteria"/>
</dbReference>
<dbReference type="PROSITE" id="PS00759">
    <property type="entry name" value="ARGE_DAPE_CPG2_2"/>
    <property type="match status" value="1"/>
</dbReference>
<dbReference type="SUPFAM" id="SSF53187">
    <property type="entry name" value="Zn-dependent exopeptidases"/>
    <property type="match status" value="1"/>
</dbReference>
<organism evidence="11 12">
    <name type="scientific">Sphingomonas sanxanigenens DSM 19645 = NX02</name>
    <dbReference type="NCBI Taxonomy" id="1123269"/>
    <lineage>
        <taxon>Bacteria</taxon>
        <taxon>Pseudomonadati</taxon>
        <taxon>Pseudomonadota</taxon>
        <taxon>Alphaproteobacteria</taxon>
        <taxon>Sphingomonadales</taxon>
        <taxon>Sphingomonadaceae</taxon>
        <taxon>Sphingomonas</taxon>
    </lineage>
</organism>
<dbReference type="CDD" id="cd03894">
    <property type="entry name" value="M20_ArgE"/>
    <property type="match status" value="1"/>
</dbReference>
<gene>
    <name evidence="11" type="ORF">NX02_08625</name>
</gene>
<evidence type="ECO:0000256" key="5">
    <source>
        <dbReference type="ARBA" id="ARBA00022605"/>
    </source>
</evidence>
<evidence type="ECO:0000313" key="12">
    <source>
        <dbReference type="Proteomes" id="UP000018851"/>
    </source>
</evidence>
<keyword evidence="4" id="KW-0055">Arginine biosynthesis</keyword>
<evidence type="ECO:0000256" key="6">
    <source>
        <dbReference type="ARBA" id="ARBA00022723"/>
    </source>
</evidence>
<dbReference type="RefSeq" id="WP_025291706.1">
    <property type="nucleotide sequence ID" value="NZ_CP006644.1"/>
</dbReference>
<dbReference type="Gene3D" id="3.30.70.360">
    <property type="match status" value="1"/>
</dbReference>
<keyword evidence="6" id="KW-0479">Metal-binding</keyword>
<accession>W0AAV1</accession>
<dbReference type="InterPro" id="IPR001261">
    <property type="entry name" value="ArgE/DapE_CS"/>
</dbReference>
<dbReference type="InterPro" id="IPR036264">
    <property type="entry name" value="Bact_exopeptidase_dim_dom"/>
</dbReference>
<keyword evidence="12" id="KW-1185">Reference proteome</keyword>
<dbReference type="PANTHER" id="PTHR43808">
    <property type="entry name" value="ACETYLORNITHINE DEACETYLASE"/>
    <property type="match status" value="1"/>
</dbReference>
<dbReference type="GO" id="GO:0046872">
    <property type="term" value="F:metal ion binding"/>
    <property type="evidence" value="ECO:0007669"/>
    <property type="project" value="UniProtKB-KW"/>
</dbReference>
<dbReference type="InterPro" id="IPR011650">
    <property type="entry name" value="Peptidase_M20_dimer"/>
</dbReference>
<dbReference type="Gene3D" id="3.40.630.10">
    <property type="entry name" value="Zn peptidases"/>
    <property type="match status" value="1"/>
</dbReference>
<keyword evidence="5" id="KW-0028">Amino-acid biosynthesis</keyword>
<dbReference type="AlphaFoldDB" id="W0AAV1"/>
<dbReference type="GO" id="GO:0008777">
    <property type="term" value="F:acetylornithine deacetylase activity"/>
    <property type="evidence" value="ECO:0007669"/>
    <property type="project" value="TreeGrafter"/>
</dbReference>
<dbReference type="PATRIC" id="fig|1123269.5.peg.1691"/>
<keyword evidence="8" id="KW-0862">Zinc</keyword>
<dbReference type="EMBL" id="CP006644">
    <property type="protein sequence ID" value="AHE53448.1"/>
    <property type="molecule type" value="Genomic_DNA"/>
</dbReference>
<dbReference type="InterPro" id="IPR050072">
    <property type="entry name" value="Peptidase_M20A"/>
</dbReference>
<dbReference type="HOGENOM" id="CLU_021802_2_4_5"/>
<dbReference type="OrthoDB" id="9809784at2"/>
<dbReference type="SUPFAM" id="SSF55031">
    <property type="entry name" value="Bacterial exopeptidase dimerisation domain"/>
    <property type="match status" value="1"/>
</dbReference>
<keyword evidence="9" id="KW-0170">Cobalt</keyword>
<evidence type="ECO:0000313" key="11">
    <source>
        <dbReference type="EMBL" id="AHE53448.1"/>
    </source>
</evidence>
<dbReference type="STRING" id="1123269.NX02_08625"/>
<proteinExistence type="inferred from homology"/>
<dbReference type="Pfam" id="PF07687">
    <property type="entry name" value="M20_dimer"/>
    <property type="match status" value="1"/>
</dbReference>
<evidence type="ECO:0000256" key="8">
    <source>
        <dbReference type="ARBA" id="ARBA00022833"/>
    </source>
</evidence>
<dbReference type="Proteomes" id="UP000018851">
    <property type="component" value="Chromosome"/>
</dbReference>
<reference evidence="11 12" key="1">
    <citation type="submission" date="2013-07" db="EMBL/GenBank/DDBJ databases">
        <title>Completed genome of Sphingomonas sanxanigenens NX02.</title>
        <authorList>
            <person name="Ma T."/>
            <person name="Huang H."/>
            <person name="Wu M."/>
            <person name="Li X."/>
            <person name="Li G."/>
        </authorList>
    </citation>
    <scope>NUCLEOTIDE SEQUENCE [LARGE SCALE GENOMIC DNA]</scope>
    <source>
        <strain evidence="11 12">NX02</strain>
    </source>
</reference>
<protein>
    <recommendedName>
        <fullName evidence="10">Peptidase M20 dimerisation domain-containing protein</fullName>
    </recommendedName>
</protein>
<evidence type="ECO:0000256" key="7">
    <source>
        <dbReference type="ARBA" id="ARBA00022801"/>
    </source>
</evidence>
<dbReference type="InterPro" id="IPR010169">
    <property type="entry name" value="AcOrn-deacetyl"/>
</dbReference>
<evidence type="ECO:0000256" key="1">
    <source>
        <dbReference type="ARBA" id="ARBA00001947"/>
    </source>
</evidence>
<feature type="domain" description="Peptidase M20 dimerisation" evidence="10">
    <location>
        <begin position="183"/>
        <end position="290"/>
    </location>
</feature>
<name>W0AAV1_9SPHN</name>
<dbReference type="NCBIfam" id="TIGR01892">
    <property type="entry name" value="AcOrn-deacetyl"/>
    <property type="match status" value="1"/>
</dbReference>
<sequence>MTNALPDATRLAADATALLADLVGFDTTSRHSNLALIGYVETKLAALGIASTRVADATGAKANLFALIGPAEEGGVVLSGHTDVVPVAGQDWSSDPFALTRRGERLFGRGTCDMKGFLALALAAAPLFAEPGRLKRPVILAFSYDEEVGCLGAPAMIERIAETLPRPAAAIVGEPTSMQVVGAHKGISAWRVTVTGHEAHSSLTHLGVSANMVAIGLMARLAQLAAELQAAGDPGSPFTPPHATLTVGMIEGGTAVNILARRCSFVFDLRTLPGQDAAALLAPFLAEADAADRDLRARFPGTGVKVERLSGTPAMAPDPDGAAERLARGLAGDNGPLRAVAYAAEAGQFQQAGFPTILCGPGSIEQAHQPDEYVDIAQIERGAAFMLRLADLLAR</sequence>
<dbReference type="InterPro" id="IPR002933">
    <property type="entry name" value="Peptidase_M20"/>
</dbReference>
<keyword evidence="3" id="KW-0963">Cytoplasm</keyword>
<evidence type="ECO:0000259" key="10">
    <source>
        <dbReference type="Pfam" id="PF07687"/>
    </source>
</evidence>
<dbReference type="NCBIfam" id="NF005710">
    <property type="entry name" value="PRK07522.1"/>
    <property type="match status" value="1"/>
</dbReference>
<evidence type="ECO:0000256" key="9">
    <source>
        <dbReference type="ARBA" id="ARBA00023285"/>
    </source>
</evidence>
<evidence type="ECO:0000256" key="2">
    <source>
        <dbReference type="ARBA" id="ARBA00005691"/>
    </source>
</evidence>
<dbReference type="GO" id="GO:0006526">
    <property type="term" value="P:L-arginine biosynthetic process"/>
    <property type="evidence" value="ECO:0007669"/>
    <property type="project" value="UniProtKB-KW"/>
</dbReference>